<dbReference type="PROSITE" id="PS51186">
    <property type="entry name" value="GNAT"/>
    <property type="match status" value="1"/>
</dbReference>
<dbReference type="AlphaFoldDB" id="A0A7X1E9S4"/>
<dbReference type="Gene3D" id="3.40.630.30">
    <property type="match status" value="1"/>
</dbReference>
<dbReference type="GO" id="GO:0016747">
    <property type="term" value="F:acyltransferase activity, transferring groups other than amino-acyl groups"/>
    <property type="evidence" value="ECO:0007669"/>
    <property type="project" value="InterPro"/>
</dbReference>
<protein>
    <submittedName>
        <fullName evidence="2">GNAT family N-acetyltransferase</fullName>
    </submittedName>
</protein>
<name>A0A7X1E9S4_9BACT</name>
<dbReference type="InterPro" id="IPR000182">
    <property type="entry name" value="GNAT_dom"/>
</dbReference>
<keyword evidence="3" id="KW-1185">Reference proteome</keyword>
<dbReference type="SUPFAM" id="SSF55729">
    <property type="entry name" value="Acyl-CoA N-acyltransferases (Nat)"/>
    <property type="match status" value="1"/>
</dbReference>
<feature type="domain" description="N-acetyltransferase" evidence="1">
    <location>
        <begin position="11"/>
        <end position="155"/>
    </location>
</feature>
<evidence type="ECO:0000259" key="1">
    <source>
        <dbReference type="PROSITE" id="PS51186"/>
    </source>
</evidence>
<keyword evidence="2" id="KW-0808">Transferase</keyword>
<organism evidence="2 3">
    <name type="scientific">Pelagicoccus albus</name>
    <dbReference type="NCBI Taxonomy" id="415222"/>
    <lineage>
        <taxon>Bacteria</taxon>
        <taxon>Pseudomonadati</taxon>
        <taxon>Verrucomicrobiota</taxon>
        <taxon>Opitutia</taxon>
        <taxon>Puniceicoccales</taxon>
        <taxon>Pelagicoccaceae</taxon>
        <taxon>Pelagicoccus</taxon>
    </lineage>
</organism>
<dbReference type="InterPro" id="IPR016181">
    <property type="entry name" value="Acyl_CoA_acyltransferase"/>
</dbReference>
<dbReference type="EMBL" id="JACHVC010000007">
    <property type="protein sequence ID" value="MBC2606067.1"/>
    <property type="molecule type" value="Genomic_DNA"/>
</dbReference>
<proteinExistence type="predicted"/>
<accession>A0A7X1E9S4</accession>
<comment type="caution">
    <text evidence="2">The sequence shown here is derived from an EMBL/GenBank/DDBJ whole genome shotgun (WGS) entry which is preliminary data.</text>
</comment>
<reference evidence="2 3" key="1">
    <citation type="submission" date="2020-07" db="EMBL/GenBank/DDBJ databases">
        <authorList>
            <person name="Feng X."/>
        </authorList>
    </citation>
    <scope>NUCLEOTIDE SEQUENCE [LARGE SCALE GENOMIC DNA]</scope>
    <source>
        <strain evidence="2 3">JCM23202</strain>
    </source>
</reference>
<evidence type="ECO:0000313" key="3">
    <source>
        <dbReference type="Proteomes" id="UP000526501"/>
    </source>
</evidence>
<gene>
    <name evidence="2" type="ORF">H5P27_08415</name>
</gene>
<evidence type="ECO:0000313" key="2">
    <source>
        <dbReference type="EMBL" id="MBC2606067.1"/>
    </source>
</evidence>
<dbReference type="RefSeq" id="WP_185659950.1">
    <property type="nucleotide sequence ID" value="NZ_CAWPOO010000007.1"/>
</dbReference>
<dbReference type="Proteomes" id="UP000526501">
    <property type="component" value="Unassembled WGS sequence"/>
</dbReference>
<sequence length="163" mass="18714">MSKLSKLRLLLEVSYARLEDIPDILSLHEVSFSKDALELRRSELEKIIGSSDSKILVCRIRDSFAGYMIMVEPRFRPWTNGEYLAVRRGHAGKGAAAILMEEGMRLAKRPFVRILVRPSNVSALKLYRRYGFVKAGCKRGFYADGEDAIVLLRATFWVRSRFR</sequence>
<dbReference type="Pfam" id="PF00583">
    <property type="entry name" value="Acetyltransf_1"/>
    <property type="match status" value="1"/>
</dbReference>